<dbReference type="InterPro" id="IPR010069">
    <property type="entry name" value="CdiA_FHA1_rpt"/>
</dbReference>
<dbReference type="CDD" id="cd00081">
    <property type="entry name" value="Hint"/>
    <property type="match status" value="1"/>
</dbReference>
<evidence type="ECO:0000256" key="2">
    <source>
        <dbReference type="ARBA" id="ARBA00022656"/>
    </source>
</evidence>
<evidence type="ECO:0000256" key="5">
    <source>
        <dbReference type="ARBA" id="ARBA00024043"/>
    </source>
</evidence>
<reference evidence="10 11" key="1">
    <citation type="journal article" date="2019" name="Vet. Microbiol.">
        <title>Genetic characterization of susceptible and multi-drug resistant Mannheimia haemolytica isolated from high-risk stocker calves prior to and after antimicrobial metaphylaxis.</title>
        <authorList>
            <person name="Snyder E.R."/>
            <person name="Alvarez-Narvaez S."/>
            <person name="Credille B.C."/>
        </authorList>
    </citation>
    <scope>NUCLEOTIDE SEQUENCE [LARGE SCALE GENOMIC DNA]</scope>
    <source>
        <strain evidence="9 10">UGA-R5-128-1</strain>
        <strain evidence="8 11">UGA-R7-163-1</strain>
    </source>
</reference>
<keyword evidence="2" id="KW-0800">Toxin</keyword>
<comment type="subcellular location">
    <subcellularLocation>
        <location evidence="1">Target cell</location>
        <location evidence="1">Target cell cytoplasm</location>
    </subcellularLocation>
</comment>
<dbReference type="Gene3D" id="2.170.16.10">
    <property type="entry name" value="Hedgehog/Intein (Hint) domain"/>
    <property type="match status" value="1"/>
</dbReference>
<dbReference type="InterPro" id="IPR036844">
    <property type="entry name" value="Hint_dom_sf"/>
</dbReference>
<evidence type="ECO:0000256" key="6">
    <source>
        <dbReference type="SAM" id="MobiDB-lite"/>
    </source>
</evidence>
<dbReference type="Proteomes" id="UP000318394">
    <property type="component" value="Unassembled WGS sequence"/>
</dbReference>
<dbReference type="SMART" id="SM00912">
    <property type="entry name" value="Haemagg_act"/>
    <property type="match status" value="1"/>
</dbReference>
<dbReference type="InterPro" id="IPR024973">
    <property type="entry name" value="ESPR"/>
</dbReference>
<dbReference type="NCBIfam" id="TIGR01731">
    <property type="entry name" value="fil_hemag_20aa"/>
    <property type="match status" value="9"/>
</dbReference>
<evidence type="ECO:0000259" key="7">
    <source>
        <dbReference type="SMART" id="SM00912"/>
    </source>
</evidence>
<dbReference type="InterPro" id="IPR011050">
    <property type="entry name" value="Pectin_lyase_fold/virulence"/>
</dbReference>
<comment type="caution">
    <text evidence="9">The sequence shown here is derived from an EMBL/GenBank/DDBJ whole genome shotgun (WGS) entry which is preliminary data.</text>
</comment>
<dbReference type="InterPro" id="IPR025157">
    <property type="entry name" value="Hemagglutinin_rpt"/>
</dbReference>
<dbReference type="RefSeq" id="WP_061888407.1">
    <property type="nucleotide sequence ID" value="NZ_CP017520.1"/>
</dbReference>
<evidence type="ECO:0000313" key="11">
    <source>
        <dbReference type="Proteomes" id="UP000318394"/>
    </source>
</evidence>
<accession>A0A547EQC6</accession>
<sequence>MNKHCFRTIFSKTLQRIVVVSELAKLAGKSESESMTSGAILQKICKIRPLAFSLFCALGFVTLSDNAMAETLIIQADSTAPKNQQPIILQTANGLPQINIQTPNDKGLSHNKYSQFDVAEKGAILNNSRTNTATQQAGMVQGNPYLARGEAKVILNEVNSSKPSVMKGYVEVAGKKAEVIIANPSGLHCDGCGIINADRATLTTGKPQINQGNLEGFVVEKGKVTVAGKGLDNSRVDYTDILAREAKINAGVWSKKETKVITGKNTVKRSNSDNNLQIIHTNQPLAGEEKPTVAIDVGELGGMYAGKIHLIGTEQGVGVRNAGHIGASADTLTIDSQGRIVNSGTFNAQRQVQLNAQHGIDNQGKIENKQGNIQLNSKADIQNSGSIVARGGNIQKKAETKIQQSGETVAKGNITYTARQIHADKNSLIAAGVDVTDTAQGEVRKLEAQSVAGKTIQLTAPEKTTVQGKNIASGKINVAAAEIDANQSQNNAHTVEYSAKSGDIQANSAQFSANQIKLTTPKWLSTEGSQLTAEVIEAQQANLNARGSVWKQTGEQDFRLKAESIHTDSARFSVGGHFEIDGNRLTNNQGLLSSGKRLGLNLNDAVDSVDGKLVAKGELSIRAPLLNNQQGLILSGEKQAITVNTLKNQSGVITSQTEQTLDITSELQNQGGRISASGVAINAQSLDNREQGEISSVKELALTVSQQVDNRHGVIQSVGNLTLNSTLLDNQGGVLKSATDITLNVPTVLNNRISENGSLIEAGGSLTMNSFEVENQGTLARQPQPIQGIIASQFVLNSTKQLNNEKGGIYIGSSARFTLSDSLNNRNGEILSWGDLAIFGGKSLTMTNTEGKVSANNGLEITAKALSGDGDVQAGDIRLNLQENFDITKDINANRSMIIQTEGDILNRKKLAANDRLQLTANQITNAQNARISSADTRLTATSTVYNEGLINSRSDNDNAQTVIKAQEIHNIGTGNIYGDKVALGAERILNQDKDGTSATIAARQSLGLAAKVIENNTLVYEANKKSGSLIYSGGEIAIGRQLNEQDTVIGNAGQLHNRSSIIEAEGRIQLNADKVANVNSHYRSELETTDRQTVNEHFILPRDKHNRGGSDVYDNGHLPTINVNQLRKGYYRKTWSYWQKYDEANLPVITDISQLNATTVLAKPYAQSCANDESVDCTLLPAGNYKKDNPVWTWFNLTPPAEDAPEMTPEIIQAMNEEDLANQHLSEAEQEKLQKEQGQGIAPVVPARPIEPVRGSTETEAQYQKRLQTYQAELKAYEAAEAAYQRYVLLKPLIDWEAKYGANIQALDEAIAKHNKANLSQEYPHFWNLWIKERMVKENITKASLPAQILAGGDLTYQSDEFINDKSWVIAGKALNPIGRSRIANLDDADAVRQDWELGRRQFSFTEYHGGTRRRHSRYDENDGPLARLKEVHKDMNIFVELENTSPTAYTDYVDAKAANAVKPEGNQVERGNLPDAPNPPTMAIERIPSPNAAAFEVRSMTVDTRLPNQGLYRINPQADSHVLIETDPDFTDKKRWLSSDYMFNALRHDHNNVHKRLGDGFYEQRLIREQINRLTGRQFLGDYTDFDSQYKALMDAGITFAQKFNLRLGITLSPEQVASLTSDIVWFETQTVRLPSGETVSVLVPKVYVLARKGDIDGKGSLISADALTINSKEIVNQGTIAGRRLAQFNAERLENSGTLSGGVLAAKVSGDLENIGGKIEADKAILLDIAGNFNHTSTTRTTQIDLDGFKRAETNLDRKALLHVKDENGLLQVQAGNITSAGADIINDGQGQTYLSAKNQLNLTALQVGFDEKMGGGNHYRNEALNDVVISRVQGKGDVVVSGKNLYSEGADLDAKARLALLAENDMVLGSATRSRDYEEYHKTKSGGALAKKTKTTYDNISETEHKGTELTGEDILVKAGHDIQGESLLAVSRSGDIDIIGGNNVTLSSATNQLSEQHIRETKRSGFLNGGEIGFTIGSQKTRQENSLEGAIQSTARNTLGSEGGNIRIQAGNKASVSNVDVLISNEKTAVISGKNGVRVESGKDVINSTDNYEFSQSGLSIALSTPVTDAVQSARQSVQKAKATQNEKLKGVYAVKAAEDAVIAAQNAQKVAETLGNLGNALTENHAAAENPAVKISVSLGTQKQQRESRSQSVTHSKSTLNGGNIALISGAGKVALEGVDTRVKDTLLLDGKLGIESKGVADTYQNNTKNKNHSASVGVFIGLDRDSFGIGFEAGVSGGKGKENIETETWQNNQLQAGKIVTNSANGKLMLDATNVKANHWEGEVQDFEARSRQDISKYKSEYTEGSVHGTLAVGTTGVNGHVAYNGAKLNTAQVENQTAIDIGKSGMDVKVKKNAHFEGAVMTSQAEKENNRFQAGTLTTGDIENHSELKTRSVAISGGTSGVNPMSALSLLGNKNESERSTTKAAIGENIAITLTEDLNAETTLNHLNRDTQNANQKVTKYDISEVKETQELVKGIGEIAEKAYQIYTHSEREKVTEAKLELGKAQAQKASKEEIGKLEANLDRLQKEFDKNYGTGSKTKRAVEAVTAALQGLAAKDVGQAAVGLASPYLNAEIKKYTEGDTQANLIAHALLGAVEAAATGNNVLAGAAAGAGSEAAADFIVKTLYKGKSTQDLTEAEKQNVALLSQLASGLASGLIGDSTQSAAVGADIGKRAVENNYLSNWQEQKRSQELKSCHGDARCENQVRLYWGLVDIGQDVSFVSGAVAGVPENLAESVEGLISMFSSPIETIVAMKELIAREDTLSYIANMTKQEYLAKLDKMQVYYEQAGAVGSFNAGKEFGNMMTDVVTALTGAGALVKTGVGTTAKIVTKSGKELAIPKTRSSASLGTCSFHGDMEVKTDKGYRQISSIKVGDKVLAKNERTGITTYQKVQAHYSNPYDYTVYVEVADSKGKYHTIVSNKIHPFFTQVLSGRVPISSEGHSYNGEIAKAQWVDAQHLQKGYRLLAESGEWQTVTKVKIKQERLKAYNMTVEKDHTYFIRGTNADNEGVWVHNDCWHALPNDAKQVKNIDGYKAYQFTDPKDGKVVTVVQKDLNRFETPNHQAGVDPHFNRLSQQIDAETGRYLSTDNPVDGLYNRAYLRSETLQKIYANYEKLPNGNYRNKLTRQEIEQPIDIGHMYGWEHRRLSLAAKELNWSQKQFNDYVNARPENFRLENMSENRSHKNEMPGKHDIQRIKSDMEKFLKEGK</sequence>
<dbReference type="Gene3D" id="2.160.20.10">
    <property type="entry name" value="Single-stranded right-handed beta-helix, Pectin lyase-like"/>
    <property type="match status" value="1"/>
</dbReference>
<dbReference type="Pfam" id="PF07591">
    <property type="entry name" value="PT-HINT"/>
    <property type="match status" value="1"/>
</dbReference>
<dbReference type="Pfam" id="PF13018">
    <property type="entry name" value="ESPR"/>
    <property type="match status" value="1"/>
</dbReference>
<evidence type="ECO:0000313" key="10">
    <source>
        <dbReference type="Proteomes" id="UP000315164"/>
    </source>
</evidence>
<evidence type="ECO:0000256" key="3">
    <source>
        <dbReference type="ARBA" id="ARBA00022913"/>
    </source>
</evidence>
<dbReference type="EMBL" id="VAJB01000005">
    <property type="protein sequence ID" value="TRB75627.1"/>
    <property type="molecule type" value="Genomic_DNA"/>
</dbReference>
<protein>
    <submittedName>
        <fullName evidence="9">Filamentous hemagglutinin N-terminal domain-containing protein</fullName>
    </submittedName>
</protein>
<dbReference type="InterPro" id="IPR006914">
    <property type="entry name" value="VENN_dom"/>
</dbReference>
<dbReference type="GeneID" id="67369013"/>
<dbReference type="NCBIfam" id="TIGR01901">
    <property type="entry name" value="adhes_NPXG"/>
    <property type="match status" value="1"/>
</dbReference>
<gene>
    <name evidence="9" type="ORF">FEA53_04350</name>
    <name evidence="8" type="ORF">FEB89_04355</name>
</gene>
<feature type="domain" description="Filamentous haemagglutinin FhaB/tRNA nuclease CdiA-like TPS" evidence="7">
    <location>
        <begin position="92"/>
        <end position="212"/>
    </location>
</feature>
<evidence type="ECO:0000313" key="8">
    <source>
        <dbReference type="EMBL" id="TRB38935.1"/>
    </source>
</evidence>
<feature type="region of interest" description="Disordered" evidence="6">
    <location>
        <begin position="2145"/>
        <end position="2164"/>
    </location>
</feature>
<dbReference type="EMBL" id="VAJI01000005">
    <property type="protein sequence ID" value="TRB38935.1"/>
    <property type="molecule type" value="Genomic_DNA"/>
</dbReference>
<dbReference type="SUPFAM" id="SSF51126">
    <property type="entry name" value="Pectin lyase-like"/>
    <property type="match status" value="1"/>
</dbReference>
<comment type="similarity">
    <text evidence="5">In the N-terminal section; belongs to the CdiA toxin family.</text>
</comment>
<dbReference type="OrthoDB" id="2664633at2"/>
<dbReference type="InterPro" id="IPR026835">
    <property type="entry name" value="YqcG_C"/>
</dbReference>
<dbReference type="InterPro" id="IPR012334">
    <property type="entry name" value="Pectin_lyas_fold"/>
</dbReference>
<evidence type="ECO:0000313" key="9">
    <source>
        <dbReference type="EMBL" id="TRB75627.1"/>
    </source>
</evidence>
<keyword evidence="3" id="KW-1266">Target cell cytoplasm</keyword>
<dbReference type="SUPFAM" id="SSF51294">
    <property type="entry name" value="Hedgehog/intein (Hint) domain"/>
    <property type="match status" value="1"/>
</dbReference>
<dbReference type="Pfam" id="PF14410">
    <property type="entry name" value="GH-E"/>
    <property type="match status" value="1"/>
</dbReference>
<dbReference type="Pfam" id="PF13332">
    <property type="entry name" value="Fil_haemagg_2"/>
    <property type="match status" value="1"/>
</dbReference>
<name>A0A547EQC6_MANHA</name>
<dbReference type="GO" id="GO:0003824">
    <property type="term" value="F:catalytic activity"/>
    <property type="evidence" value="ECO:0007669"/>
    <property type="project" value="UniProtKB-ARBA"/>
</dbReference>
<evidence type="ECO:0000256" key="1">
    <source>
        <dbReference type="ARBA" id="ARBA00004219"/>
    </source>
</evidence>
<organism evidence="9 10">
    <name type="scientific">Mannheimia haemolytica</name>
    <name type="common">Pasteurella haemolytica</name>
    <dbReference type="NCBI Taxonomy" id="75985"/>
    <lineage>
        <taxon>Bacteria</taxon>
        <taxon>Pseudomonadati</taxon>
        <taxon>Pseudomonadota</taxon>
        <taxon>Gammaproteobacteria</taxon>
        <taxon>Pasteurellales</taxon>
        <taxon>Pasteurellaceae</taxon>
        <taxon>Mannheimia</taxon>
    </lineage>
</organism>
<evidence type="ECO:0000256" key="4">
    <source>
        <dbReference type="ARBA" id="ARBA00023026"/>
    </source>
</evidence>
<dbReference type="InterPro" id="IPR008638">
    <property type="entry name" value="FhaB/CdiA-like_TPS"/>
</dbReference>
<proteinExistence type="inferred from homology"/>
<dbReference type="GO" id="GO:0090729">
    <property type="term" value="F:toxin activity"/>
    <property type="evidence" value="ECO:0007669"/>
    <property type="project" value="UniProtKB-KW"/>
</dbReference>
<dbReference type="Proteomes" id="UP000315164">
    <property type="component" value="Unassembled WGS sequence"/>
</dbReference>
<keyword evidence="4" id="KW-0843">Virulence</keyword>
<dbReference type="Pfam" id="PF04829">
    <property type="entry name" value="PT-VENN"/>
    <property type="match status" value="1"/>
</dbReference>
<keyword evidence="11" id="KW-1185">Reference proteome</keyword>
<dbReference type="Pfam" id="PF05860">
    <property type="entry name" value="TPS"/>
    <property type="match status" value="1"/>
</dbReference>